<dbReference type="OrthoDB" id="8068875at2759"/>
<dbReference type="VEuPathDB" id="PlasmoDB:POWCR01_090044900"/>
<dbReference type="AlphaFoldDB" id="A0A1C3KT84"/>
<accession>A0A1C3KT84</accession>
<dbReference type="InterPro" id="IPR009091">
    <property type="entry name" value="RCC1/BLIP-II"/>
</dbReference>
<organism evidence="1 2">
    <name type="scientific">Plasmodium ovale</name>
    <name type="common">malaria parasite P. ovale</name>
    <dbReference type="NCBI Taxonomy" id="36330"/>
    <lineage>
        <taxon>Eukaryota</taxon>
        <taxon>Sar</taxon>
        <taxon>Alveolata</taxon>
        <taxon>Apicomplexa</taxon>
        <taxon>Aconoidasida</taxon>
        <taxon>Haemosporida</taxon>
        <taxon>Plasmodiidae</taxon>
        <taxon>Plasmodium</taxon>
        <taxon>Plasmodium (Plasmodium)</taxon>
    </lineage>
</organism>
<protein>
    <recommendedName>
        <fullName evidence="3">Regulator of chromosome condensation</fullName>
    </recommendedName>
</protein>
<dbReference type="SUPFAM" id="SSF50985">
    <property type="entry name" value="RCC1/BLIP-II"/>
    <property type="match status" value="1"/>
</dbReference>
<reference evidence="1 2" key="1">
    <citation type="submission" date="2016-06" db="EMBL/GenBank/DDBJ databases">
        <authorList>
            <consortium name="Pathogen Informatics"/>
        </authorList>
    </citation>
    <scope>NUCLEOTIDE SEQUENCE [LARGE SCALE GENOMIC DNA]</scope>
    <source>
        <strain evidence="1">PowCR01</strain>
    </source>
</reference>
<evidence type="ECO:0000313" key="2">
    <source>
        <dbReference type="Proteomes" id="UP000243200"/>
    </source>
</evidence>
<dbReference type="PANTHER" id="PTHR45982">
    <property type="entry name" value="REGULATOR OF CHROMOSOME CONDENSATION"/>
    <property type="match status" value="1"/>
</dbReference>
<dbReference type="PANTHER" id="PTHR45982:SF1">
    <property type="entry name" value="REGULATOR OF CHROMOSOME CONDENSATION"/>
    <property type="match status" value="1"/>
</dbReference>
<evidence type="ECO:0000313" key="1">
    <source>
        <dbReference type="EMBL" id="SBT77312.1"/>
    </source>
</evidence>
<dbReference type="PROSITE" id="PS00626">
    <property type="entry name" value="RCC1_2"/>
    <property type="match status" value="1"/>
</dbReference>
<dbReference type="InterPro" id="IPR051553">
    <property type="entry name" value="Ran_GTPase-activating"/>
</dbReference>
<evidence type="ECO:0008006" key="3">
    <source>
        <dbReference type="Google" id="ProtNLM"/>
    </source>
</evidence>
<dbReference type="GO" id="GO:0005737">
    <property type="term" value="C:cytoplasm"/>
    <property type="evidence" value="ECO:0007669"/>
    <property type="project" value="TreeGrafter"/>
</dbReference>
<dbReference type="InterPro" id="IPR000408">
    <property type="entry name" value="Reg_chr_condens"/>
</dbReference>
<gene>
    <name evidence="1" type="primary">PowCR01_090044900</name>
    <name evidence="1" type="ORF">POWCR01_090044900</name>
</gene>
<dbReference type="EMBL" id="LT594513">
    <property type="protein sequence ID" value="SBT77312.1"/>
    <property type="molecule type" value="Genomic_DNA"/>
</dbReference>
<dbReference type="GO" id="GO:0005085">
    <property type="term" value="F:guanyl-nucleotide exchange factor activity"/>
    <property type="evidence" value="ECO:0007669"/>
    <property type="project" value="TreeGrafter"/>
</dbReference>
<dbReference type="Proteomes" id="UP000243200">
    <property type="component" value="Chromosome 9"/>
</dbReference>
<dbReference type="Pfam" id="PF13540">
    <property type="entry name" value="RCC1_2"/>
    <property type="match status" value="2"/>
</dbReference>
<proteinExistence type="predicted"/>
<dbReference type="Gene3D" id="2.130.10.30">
    <property type="entry name" value="Regulator of chromosome condensation 1/beta-lactamase-inhibitor protein II"/>
    <property type="match status" value="1"/>
</dbReference>
<dbReference type="VEuPathDB" id="PlasmoDB:PocGH01_09049600"/>
<sequence length="959" mass="112319">MAVQYREGENLSNVYLYKNGELELIRELENVFIKRVCTCSNSINVLLNSKNGKSCNMLIRLDVPRNGEGTRGGSFLNISHSDMFDFNYITSDLNLYSFHSSCGTKEMCKAVHGEKSRTAKWENCPNGNQNERHFLTGNGIKNERTVLLTKSLKDELVKGENENRWNYKTDKEERYINQIDKKQEKNVCTKWLHTNSDKIFFCSYEFYAIDKKKEIFKWNIDIQNNEKIILHYKSKFVNYINFSVKVNIIHVSCGHNHALFLSEDKNCYAFGCNDNYQVCEEKKNFYNTPKLVIINKKETKKIKLIAAGYSHNIICTYENEVYGWGNNMHGQIFRQENFVKSPTLILNQNLWTNLNKKKLKLKKKKKWKRNSHWTWTSFQDPIAFPIFGKVLNGMNKDGDNFVRCNCSWGSISQANCPHTMCIQRKVFPDMPNELQNGRDLTELKRIHEAQYELKKWKRKNKFELEKICCGFSFSCILLKNKNCYTIGKTNLHKKGNIKMPKKINKKKKIDDIFCNFFHIIVVDHLKISNIYPTIVQPHLDKTILLFFNFKIKKEMKFHPKLAYHYLTKRKKIKNKNKNKNNPTLDLQDGEVHQNMELLEYGHISSSSFNQMEEDGKGEKEKGKGMQNMVNNLYTDVFFHFNNDGDETQTEHLGRSNFFNVSSAHSDEQGNEYSMTCKINNHIMNKKLLLTLCNSNIFINYNQSIIFSQYEGKIKSIIPNNFALIENIKIKIKINKVPFHVRSDYIYVLYHFTDDEKNELLKFGKGILSKKRTSIFTKMSFVWNDLGGNTHTRICDHKSAANSSVISDLMFGDTSYHAPHSDNDKWTDITPQFTKCSMYFSFGQKFYPSSSTIVIIKPDILNITPNYVNLHDNSVININMLHLSRDFDFIHVLLYNPHLQFIHIKAYYNSEERNFSFSMPLIPITIFKKAKLDFLYFRVFASYNNLEYSKNEILLTVSNV</sequence>
<name>A0A1C3KT84_PLAOA</name>